<proteinExistence type="predicted"/>
<dbReference type="Proteomes" id="UP001549031">
    <property type="component" value="Unassembled WGS sequence"/>
</dbReference>
<sequence length="209" mass="22768">MVHVVLIGDSILDNAAYVPRGRDVTSVLITQVSDGKVTLLARDGAVIEGAISQLNSVPDDATFLVISAGGNDALQSIGVLLESVSTVTEALEKVRVIRDRFRDRYRTLLNEAERFNRPMAICTIYDAMLPDLHQRRVANLALGILNDVITREAAKRGLSLIDLRVMFSKDQHYANAIEPSEHGSELIAAAILEAMEKPHQSGSTIHTGL</sequence>
<dbReference type="SUPFAM" id="SSF52266">
    <property type="entry name" value="SGNH hydrolase"/>
    <property type="match status" value="1"/>
</dbReference>
<dbReference type="Gene3D" id="3.40.50.1110">
    <property type="entry name" value="SGNH hydrolase"/>
    <property type="match status" value="1"/>
</dbReference>
<dbReference type="Pfam" id="PF00657">
    <property type="entry name" value="Lipase_GDSL"/>
    <property type="match status" value="1"/>
</dbReference>
<dbReference type="RefSeq" id="WP_247245463.1">
    <property type="nucleotide sequence ID" value="NZ_JALJRA010000015.1"/>
</dbReference>
<reference evidence="1 2" key="1">
    <citation type="submission" date="2024-06" db="EMBL/GenBank/DDBJ databases">
        <title>Genomic Encyclopedia of Type Strains, Phase IV (KMG-IV): sequencing the most valuable type-strain genomes for metagenomic binning, comparative biology and taxonomic classification.</title>
        <authorList>
            <person name="Goeker M."/>
        </authorList>
    </citation>
    <scope>NUCLEOTIDE SEQUENCE [LARGE SCALE GENOMIC DNA]</scope>
    <source>
        <strain evidence="1 2">DSM 105042</strain>
    </source>
</reference>
<dbReference type="InterPro" id="IPR001087">
    <property type="entry name" value="GDSL"/>
</dbReference>
<comment type="caution">
    <text evidence="1">The sequence shown here is derived from an EMBL/GenBank/DDBJ whole genome shotgun (WGS) entry which is preliminary data.</text>
</comment>
<protein>
    <recommendedName>
        <fullName evidence="3">GDSL-like Lipase/Acylhydrolase family protein</fullName>
    </recommendedName>
</protein>
<evidence type="ECO:0008006" key="3">
    <source>
        <dbReference type="Google" id="ProtNLM"/>
    </source>
</evidence>
<evidence type="ECO:0000313" key="1">
    <source>
        <dbReference type="EMBL" id="MET3587849.1"/>
    </source>
</evidence>
<keyword evidence="2" id="KW-1185">Reference proteome</keyword>
<dbReference type="InterPro" id="IPR036514">
    <property type="entry name" value="SGNH_hydro_sf"/>
</dbReference>
<organism evidence="1 2">
    <name type="scientific">Pseudorhizobium tarimense</name>
    <dbReference type="NCBI Taxonomy" id="1079109"/>
    <lineage>
        <taxon>Bacteria</taxon>
        <taxon>Pseudomonadati</taxon>
        <taxon>Pseudomonadota</taxon>
        <taxon>Alphaproteobacteria</taxon>
        <taxon>Hyphomicrobiales</taxon>
        <taxon>Rhizobiaceae</taxon>
        <taxon>Rhizobium/Agrobacterium group</taxon>
        <taxon>Pseudorhizobium</taxon>
    </lineage>
</organism>
<gene>
    <name evidence="1" type="ORF">ABID21_003980</name>
</gene>
<name>A0ABV2HBC9_9HYPH</name>
<evidence type="ECO:0000313" key="2">
    <source>
        <dbReference type="Proteomes" id="UP001549031"/>
    </source>
</evidence>
<dbReference type="EMBL" id="JBEPLJ010000016">
    <property type="protein sequence ID" value="MET3587849.1"/>
    <property type="molecule type" value="Genomic_DNA"/>
</dbReference>
<dbReference type="CDD" id="cd00229">
    <property type="entry name" value="SGNH_hydrolase"/>
    <property type="match status" value="1"/>
</dbReference>
<accession>A0ABV2HBC9</accession>